<dbReference type="Proteomes" id="UP000594402">
    <property type="component" value="Segment"/>
</dbReference>
<reference evidence="1 2" key="1">
    <citation type="submission" date="2019-10" db="EMBL/GenBank/DDBJ databases">
        <title>Isolation and characterisation of a new family of globally distributed lytic roseophage, the Naomivirus.</title>
        <authorList>
            <person name="Rihtman B."/>
            <person name="Puxty R.J."/>
            <person name="Hapeshi A."/>
            <person name="Zhan Y."/>
            <person name="Michinevski S."/>
            <person name="Waterfield N.R."/>
            <person name="Chen F."/>
            <person name="Millard A.D."/>
            <person name="Scanlan D.J."/>
            <person name="Chen Y."/>
        </authorList>
    </citation>
    <scope>NUCLEOTIDE SEQUENCE [LARGE SCALE GENOMIC DNA]</scope>
</reference>
<organism evidence="1 2">
    <name type="scientific">Bacteriophage DSS3_VP1</name>
    <dbReference type="NCBI Taxonomy" id="2664196"/>
    <lineage>
        <taxon>Viruses</taxon>
        <taxon>Duplodnaviria</taxon>
        <taxon>Heunggongvirae</taxon>
        <taxon>Uroviricota</taxon>
        <taxon>Caudoviricetes</taxon>
        <taxon>Naomviridae</taxon>
        <taxon>Noahvirus</taxon>
        <taxon>Noahvirus arc</taxon>
    </lineage>
</organism>
<evidence type="ECO:0000313" key="1">
    <source>
        <dbReference type="EMBL" id="QGH74614.1"/>
    </source>
</evidence>
<accession>A0A7S5KQ42</accession>
<protein>
    <submittedName>
        <fullName evidence="1">Uncharacterized protein</fullName>
    </submittedName>
</protein>
<evidence type="ECO:0000313" key="2">
    <source>
        <dbReference type="Proteomes" id="UP000594402"/>
    </source>
</evidence>
<dbReference type="EMBL" id="MN602266">
    <property type="protein sequence ID" value="QGH74614.1"/>
    <property type="molecule type" value="Genomic_DNA"/>
</dbReference>
<gene>
    <name evidence="1" type="ORF">DSS3VP1_00046</name>
</gene>
<sequence>MDFLKNLNPVWNVFINVAVDAADPFPDFFQEPREAIEEWSNSLGCGMYSEVYPSTKEDFVIKIGNDIHDDGWLHYALRCIETNSKYSFMPTIKKLLVDFNSKEFFGVIERLEPLKGDYEEKPDIWIQYDMGDRSVLQSKLYSSELPKDVMDEMVEFLDGESEATKHHDPFRLDAHHDNWMTREDGSFVLTDPFSRTSVGEYTKKLLRQLAESHPNQVRVIEEDHGYYPPEIAIAAAQ</sequence>
<keyword evidence="2" id="KW-1185">Reference proteome</keyword>
<name>A0A7S5KQ42_9CAUD</name>
<proteinExistence type="predicted"/>